<dbReference type="AlphaFoldDB" id="A0AAW3ACF5"/>
<protein>
    <recommendedName>
        <fullName evidence="4">Zinc finger PHD-type domain-containing protein</fullName>
    </recommendedName>
</protein>
<dbReference type="EMBL" id="JBAMZK010000028">
    <property type="protein sequence ID" value="KAL0502229.1"/>
    <property type="molecule type" value="Genomic_DNA"/>
</dbReference>
<sequence>MADFSKRQWRALAEAYPFYPSGEVSVGSTAEYRALDCQAALTHSEIAVPPLSSSEYFVQYVVPRVAKVFPEELQAYERGGGYSDQQDNSNGDRLGPVSPWFATEAVDALLVYLFGCTTSALLQSSSTKQRRAFATTCFAPLITPLSRREQQLLGLYHRKQEQYTYVLSTQRQLLAASQLAVQALQGASGPILADTQTDVSARQRGAEESLAASTRESLVFVGSQKASSWPPLAHATVSGEGTSARILQVSSSSRAPAASSVKGCEANSTFTSALANIPYETCPLGTSAAAALLVDTPSVAGTWSDSPFRHARTGAASPLITMSCCAGCHEVGGDLLICTQCGEVRHEACGGPHPPEPSKVDGRMPTVNVCRRCAKELNLSSSSSSLRSSTSSSERAELGEYFSDDNDDSSLSGFVVNTSDDEEAEEEEDDQSTDDDSSSDVDRARDDEKHERQVEKHWPENASLPSWKGQHAGKDKRRGSAAAATVAPSEVMSASSASSGSSRIWSRSASLDRALAVAAKKRNKKHGSLKKVHTDDGDYGVGGSAPRTEGRKGQRRKRRRENSEGEEDRRRQHKRKDPDDDASDASSSVRSASSVSLSLSTEKVRCLKAGGKTASSYSHTSAQTPPSPLRKEHSRWVATPANREGRTHSPANRRSAEALLAQPCRVMALEDEEELRTLGIAASSGSGSLLQPPLPSSKQRHGDIVNRSSGRKSVMNIASSSSSGDDSE</sequence>
<feature type="compositionally biased region" description="Low complexity" evidence="1">
    <location>
        <begin position="584"/>
        <end position="600"/>
    </location>
</feature>
<feature type="compositionally biased region" description="Basic and acidic residues" evidence="1">
    <location>
        <begin position="440"/>
        <end position="459"/>
    </location>
</feature>
<organism evidence="2 3">
    <name type="scientific">Leishmania lindenbergi</name>
    <dbReference type="NCBI Taxonomy" id="651832"/>
    <lineage>
        <taxon>Eukaryota</taxon>
        <taxon>Discoba</taxon>
        <taxon>Euglenozoa</taxon>
        <taxon>Kinetoplastea</taxon>
        <taxon>Metakinetoplastina</taxon>
        <taxon>Trypanosomatida</taxon>
        <taxon>Trypanosomatidae</taxon>
        <taxon>Leishmaniinae</taxon>
        <taxon>Leishmania</taxon>
    </lineage>
</organism>
<dbReference type="InterPro" id="IPR011011">
    <property type="entry name" value="Znf_FYVE_PHD"/>
</dbReference>
<feature type="compositionally biased region" description="Basic residues" evidence="1">
    <location>
        <begin position="519"/>
        <end position="531"/>
    </location>
</feature>
<evidence type="ECO:0008006" key="4">
    <source>
        <dbReference type="Google" id="ProtNLM"/>
    </source>
</evidence>
<reference evidence="2 3" key="1">
    <citation type="submission" date="2024-02" db="EMBL/GenBank/DDBJ databases">
        <title>FIRST GENOME SEQUENCES OF Leishmania (Viannia) shawi, Leishmania (Viannia) lindenbergi AND Leishmania (Viannia) utingensis.</title>
        <authorList>
            <person name="Resadore F."/>
            <person name="Custodio M.G.F."/>
            <person name="Boite M.C."/>
            <person name="Cupolillo E."/>
            <person name="Ferreira G.E.M."/>
        </authorList>
    </citation>
    <scope>NUCLEOTIDE SEQUENCE [LARGE SCALE GENOMIC DNA]</scope>
    <source>
        <strain evidence="2 3">MHOM/BR/1966/M15733</strain>
    </source>
</reference>
<keyword evidence="3" id="KW-1185">Reference proteome</keyword>
<feature type="compositionally biased region" description="Low complexity" evidence="1">
    <location>
        <begin position="719"/>
        <end position="728"/>
    </location>
</feature>
<name>A0AAW3ACF5_9TRYP</name>
<comment type="caution">
    <text evidence="2">The sequence shown here is derived from an EMBL/GenBank/DDBJ whole genome shotgun (WGS) entry which is preliminary data.</text>
</comment>
<dbReference type="Proteomes" id="UP001500131">
    <property type="component" value="Unassembled WGS sequence"/>
</dbReference>
<feature type="compositionally biased region" description="Basic and acidic residues" evidence="1">
    <location>
        <begin position="561"/>
        <end position="570"/>
    </location>
</feature>
<evidence type="ECO:0000313" key="2">
    <source>
        <dbReference type="EMBL" id="KAL0502229.1"/>
    </source>
</evidence>
<feature type="compositionally biased region" description="Low complexity" evidence="1">
    <location>
        <begin position="487"/>
        <end position="509"/>
    </location>
</feature>
<gene>
    <name evidence="2" type="ORF">Q4I31_004822</name>
</gene>
<proteinExistence type="predicted"/>
<evidence type="ECO:0000256" key="1">
    <source>
        <dbReference type="SAM" id="MobiDB-lite"/>
    </source>
</evidence>
<feature type="region of interest" description="Disordered" evidence="1">
    <location>
        <begin position="679"/>
        <end position="728"/>
    </location>
</feature>
<feature type="compositionally biased region" description="Polar residues" evidence="1">
    <location>
        <begin position="613"/>
        <end position="624"/>
    </location>
</feature>
<dbReference type="SUPFAM" id="SSF57903">
    <property type="entry name" value="FYVE/PHD zinc finger"/>
    <property type="match status" value="1"/>
</dbReference>
<feature type="region of interest" description="Disordered" evidence="1">
    <location>
        <begin position="400"/>
        <end position="654"/>
    </location>
</feature>
<evidence type="ECO:0000313" key="3">
    <source>
        <dbReference type="Proteomes" id="UP001500131"/>
    </source>
</evidence>
<accession>A0AAW3ACF5</accession>
<feature type="compositionally biased region" description="Acidic residues" evidence="1">
    <location>
        <begin position="419"/>
        <end position="439"/>
    </location>
</feature>